<name>A0AB36FNH6_ALTMA</name>
<sequence length="57" mass="6560">MHNTISHTLLKNATFLIILLAQIVTPNSSYHEDYFLSLLNTVHVNSALYFHVKSCWV</sequence>
<dbReference type="Proteomes" id="UP000095392">
    <property type="component" value="Unassembled WGS sequence"/>
</dbReference>
<keyword evidence="2" id="KW-1185">Reference proteome</keyword>
<dbReference type="EMBL" id="MIPY01000021">
    <property type="protein sequence ID" value="OES29020.1"/>
    <property type="molecule type" value="Genomic_DNA"/>
</dbReference>
<comment type="caution">
    <text evidence="1">The sequence shown here is derived from an EMBL/GenBank/DDBJ whole genome shotgun (WGS) entry which is preliminary data.</text>
</comment>
<reference evidence="1 2" key="1">
    <citation type="submission" date="2016-09" db="EMBL/GenBank/DDBJ databases">
        <title>Draft Genome Sequence of four Alteromonas macleodii strains isolated from copper coupons and grown long-term at elevated copper levels.</title>
        <authorList>
            <person name="Cusick K."/>
            <person name="Dale J."/>
            <person name="Little B."/>
            <person name="Biffinger J."/>
        </authorList>
    </citation>
    <scope>NUCLEOTIDE SEQUENCE [LARGE SCALE GENOMIC DNA]</scope>
    <source>
        <strain evidence="1 2">KCP01</strain>
    </source>
</reference>
<protein>
    <submittedName>
        <fullName evidence="1">Uncharacterized protein</fullName>
    </submittedName>
</protein>
<organism evidence="1 2">
    <name type="scientific">Alteromonas macleodii</name>
    <name type="common">Pseudoalteromonas macleodii</name>
    <dbReference type="NCBI Taxonomy" id="28108"/>
    <lineage>
        <taxon>Bacteria</taxon>
        <taxon>Pseudomonadati</taxon>
        <taxon>Pseudomonadota</taxon>
        <taxon>Gammaproteobacteria</taxon>
        <taxon>Alteromonadales</taxon>
        <taxon>Alteromonadaceae</taxon>
        <taxon>Alteromonas/Salinimonas group</taxon>
        <taxon>Alteromonas</taxon>
    </lineage>
</organism>
<dbReference type="AlphaFoldDB" id="A0AB36FNH6"/>
<accession>A0AB36FNH6</accession>
<gene>
    <name evidence="1" type="ORF">BFV95_3230</name>
</gene>
<proteinExistence type="predicted"/>
<evidence type="ECO:0000313" key="1">
    <source>
        <dbReference type="EMBL" id="OES29020.1"/>
    </source>
</evidence>
<evidence type="ECO:0000313" key="2">
    <source>
        <dbReference type="Proteomes" id="UP000095392"/>
    </source>
</evidence>